<organism evidence="9 10">
    <name type="scientific">Poecilia mexicana</name>
    <dbReference type="NCBI Taxonomy" id="48701"/>
    <lineage>
        <taxon>Eukaryota</taxon>
        <taxon>Metazoa</taxon>
        <taxon>Chordata</taxon>
        <taxon>Craniata</taxon>
        <taxon>Vertebrata</taxon>
        <taxon>Euteleostomi</taxon>
        <taxon>Actinopterygii</taxon>
        <taxon>Neopterygii</taxon>
        <taxon>Teleostei</taxon>
        <taxon>Neoteleostei</taxon>
        <taxon>Acanthomorphata</taxon>
        <taxon>Ovalentaria</taxon>
        <taxon>Atherinomorphae</taxon>
        <taxon>Cyprinodontiformes</taxon>
        <taxon>Poeciliidae</taxon>
        <taxon>Poeciliinae</taxon>
        <taxon>Poecilia</taxon>
    </lineage>
</organism>
<dbReference type="Gene3D" id="1.20.1740.10">
    <property type="entry name" value="Amino acid/polyamine transporter I"/>
    <property type="match status" value="2"/>
</dbReference>
<dbReference type="InterPro" id="IPR004841">
    <property type="entry name" value="AA-permease/SLC12A_dom"/>
</dbReference>
<protein>
    <recommendedName>
        <fullName evidence="11">Solute carrier family 12 member 9</fullName>
    </recommendedName>
</protein>
<feature type="transmembrane region" description="Helical" evidence="6">
    <location>
        <begin position="173"/>
        <end position="197"/>
    </location>
</feature>
<proteinExistence type="predicted"/>
<dbReference type="InterPro" id="IPR004842">
    <property type="entry name" value="SLC12A_fam"/>
</dbReference>
<keyword evidence="10" id="KW-1185">Reference proteome</keyword>
<evidence type="ECO:0000256" key="5">
    <source>
        <dbReference type="SAM" id="MobiDB-lite"/>
    </source>
</evidence>
<feature type="transmembrane region" description="Helical" evidence="6">
    <location>
        <begin position="298"/>
        <end position="315"/>
    </location>
</feature>
<evidence type="ECO:0000256" key="4">
    <source>
        <dbReference type="ARBA" id="ARBA00023136"/>
    </source>
</evidence>
<evidence type="ECO:0000256" key="3">
    <source>
        <dbReference type="ARBA" id="ARBA00022989"/>
    </source>
</evidence>
<keyword evidence="4 6" id="KW-0472">Membrane</keyword>
<feature type="transmembrane region" description="Helical" evidence="6">
    <location>
        <begin position="321"/>
        <end position="345"/>
    </location>
</feature>
<reference evidence="9" key="1">
    <citation type="submission" date="2025-08" db="UniProtKB">
        <authorList>
            <consortium name="Ensembl"/>
        </authorList>
    </citation>
    <scope>IDENTIFICATION</scope>
</reference>
<reference evidence="9" key="2">
    <citation type="submission" date="2025-09" db="UniProtKB">
        <authorList>
            <consortium name="Ensembl"/>
        </authorList>
    </citation>
    <scope>IDENTIFICATION</scope>
</reference>
<dbReference type="Pfam" id="PF03522">
    <property type="entry name" value="SLC12"/>
    <property type="match status" value="1"/>
</dbReference>
<dbReference type="GO" id="GO:0055064">
    <property type="term" value="P:chloride ion homeostasis"/>
    <property type="evidence" value="ECO:0007669"/>
    <property type="project" value="TreeGrafter"/>
</dbReference>
<feature type="transmembrane region" description="Helical" evidence="6">
    <location>
        <begin position="366"/>
        <end position="387"/>
    </location>
</feature>
<dbReference type="PANTHER" id="PTHR11827">
    <property type="entry name" value="SOLUTE CARRIER FAMILY 12, CATION COTRANSPORTERS"/>
    <property type="match status" value="1"/>
</dbReference>
<dbReference type="InterPro" id="IPR018491">
    <property type="entry name" value="SLC12_C"/>
</dbReference>
<keyword evidence="3 6" id="KW-1133">Transmembrane helix</keyword>
<dbReference type="Proteomes" id="UP000261480">
    <property type="component" value="Unplaced"/>
</dbReference>
<evidence type="ECO:0000256" key="6">
    <source>
        <dbReference type="SAM" id="Phobius"/>
    </source>
</evidence>
<name>A0A3B3YVH3_9TELE</name>
<dbReference type="AlphaFoldDB" id="A0A3B3YVH3"/>
<sequence>MAERTPLLHYRLTTSSAPIPGNRTDEVGRQSANEASRSAAPKLGVIFEVVVPTLLSMFSVVAFLRIGFVVGQAGLYHSVTMFVVAYFIITMTLLSICAISTNGAFEAGGAYSMISGALCPEFGGSIGIMFFFFANICGCTLCVLGLVEVIMSTFGIPEAIAVFTGSHRLLPSGYWSCLCCCTILLFLCFVVFLFNGFTGIIAGSNMSGIVLFKRPDASSQKIVSQRPDFIYLLQRDYSFLEDINVWSPMVTVGIYSSAMSAAMSNLIGASRILYTLAKDNLLGGVLALARITSRSGNPWVSVLISWFLVQMVPFADKLNTIAGIVSILILLVYASVNLACLALEWASAPNFRYWHHLSVVSHGTPFIHTFISIGCMLLLWVLIHSLGPISNWGYISQALIFHQVRKYLLLLDVRKDHMKFWRPQVLMVANPRTCTSLMTLNDLKKSGLYVLGLGLLDGLPTDLLQSCYDSWLSLVDHLEIKAFVNPALADSVRHGVQNLLFISGFGGMRPNTLVLGFYDDCTPEDGLASQILPSVSSDSAADSEPQNPIFFPSVQRHEEPKHLQEEENVPIIAAAIKMGKNVALARYFNQFCREDVLGPQSSVGPFVDLWPLNLLHPDSHSYVNICSLFLIQLACVLHETRAWKRAKIRLFLCVEAGCTLPEDEETKLQKMLKELRLSAQVHTVAWDQVVAMQRQGARAGGEGCSQKSKVRSRQEGEDQDGTQIAVNNLICQHGSSKPAVRFLYLPHPPADTSRYSAHLHQMDLSGNLGPALLIHGITPVITTDL</sequence>
<dbReference type="GO" id="GO:0016020">
    <property type="term" value="C:membrane"/>
    <property type="evidence" value="ECO:0007669"/>
    <property type="project" value="UniProtKB-SubCell"/>
</dbReference>
<dbReference type="GO" id="GO:0015379">
    <property type="term" value="F:potassium:chloride symporter activity"/>
    <property type="evidence" value="ECO:0007669"/>
    <property type="project" value="TreeGrafter"/>
</dbReference>
<feature type="region of interest" description="Disordered" evidence="5">
    <location>
        <begin position="699"/>
        <end position="719"/>
    </location>
</feature>
<evidence type="ECO:0000313" key="10">
    <source>
        <dbReference type="Proteomes" id="UP000261480"/>
    </source>
</evidence>
<dbReference type="GO" id="GO:0055075">
    <property type="term" value="P:potassium ion homeostasis"/>
    <property type="evidence" value="ECO:0007669"/>
    <property type="project" value="TreeGrafter"/>
</dbReference>
<evidence type="ECO:0000259" key="7">
    <source>
        <dbReference type="Pfam" id="PF00324"/>
    </source>
</evidence>
<dbReference type="Pfam" id="PF00324">
    <property type="entry name" value="AA_permease"/>
    <property type="match status" value="2"/>
</dbReference>
<feature type="transmembrane region" description="Helical" evidence="6">
    <location>
        <begin position="80"/>
        <end position="105"/>
    </location>
</feature>
<dbReference type="STRING" id="48701.ENSPMEP00000031451"/>
<evidence type="ECO:0000259" key="8">
    <source>
        <dbReference type="Pfam" id="PF03522"/>
    </source>
</evidence>
<evidence type="ECO:0000313" key="9">
    <source>
        <dbReference type="Ensembl" id="ENSPMEP00000031451.1"/>
    </source>
</evidence>
<dbReference type="Ensembl" id="ENSPMET00000024441.1">
    <property type="protein sequence ID" value="ENSPMEP00000031451.1"/>
    <property type="gene ID" value="ENSPMEG00000019196.1"/>
</dbReference>
<evidence type="ECO:0000256" key="2">
    <source>
        <dbReference type="ARBA" id="ARBA00022692"/>
    </source>
</evidence>
<evidence type="ECO:0000256" key="1">
    <source>
        <dbReference type="ARBA" id="ARBA00004141"/>
    </source>
</evidence>
<dbReference type="GO" id="GO:0006884">
    <property type="term" value="P:cell volume homeostasis"/>
    <property type="evidence" value="ECO:0007669"/>
    <property type="project" value="TreeGrafter"/>
</dbReference>
<accession>A0A3B3YVH3</accession>
<dbReference type="PANTHER" id="PTHR11827:SF96">
    <property type="entry name" value="SOLUTE CARRIER FAMILY 12 MEMBER 9"/>
    <property type="match status" value="1"/>
</dbReference>
<feature type="domain" description="Amino acid permease/ SLC12A" evidence="7">
    <location>
        <begin position="49"/>
        <end position="164"/>
    </location>
</feature>
<keyword evidence="2 6" id="KW-0812">Transmembrane</keyword>
<evidence type="ECO:0008006" key="11">
    <source>
        <dbReference type="Google" id="ProtNLM"/>
    </source>
</evidence>
<feature type="transmembrane region" description="Helical" evidence="6">
    <location>
        <begin position="45"/>
        <end position="68"/>
    </location>
</feature>
<feature type="domain" description="SLC12A transporter C-terminal" evidence="8">
    <location>
        <begin position="475"/>
        <end position="520"/>
    </location>
</feature>
<comment type="subcellular location">
    <subcellularLocation>
        <location evidence="1">Membrane</location>
        <topology evidence="1">Multi-pass membrane protein</topology>
    </subcellularLocation>
</comment>
<feature type="domain" description="Amino acid permease/ SLC12A" evidence="7">
    <location>
        <begin position="224"/>
        <end position="426"/>
    </location>
</feature>